<dbReference type="EMBL" id="CP043504">
    <property type="protein sequence ID" value="QEO08623.1"/>
    <property type="molecule type" value="Genomic_DNA"/>
</dbReference>
<sequence length="498" mass="55175">MTMGALMRHLIRPMLAAMVAVVVALGLVVAPTTTTSRAVAAPPVADFDPGFIISDRNFFDPNAMTEAEIQGFLNAQVPRCAPGGVCLKDFSQVTVERPATPMCAAYTPDGVAESAARIIWKVAQACGISPKVILVTLQKEQGLVTSTDPSSAKYRYAMGADCPDTPLGCDVNFSGFFVQVHRGAYLMKRYTQPAGTGPGTIYTDRFDLRYPVGAVSNILYHPVTATLNCGTKPVLVKNMATHVLYIYTPYTPDNSAMENLYGTGNDCASYGNRNFWRNYYDWFGDPQGGDPSFIAAIFTDFLGRTPDDAALRAWDWQLERGRTRASLAADIVYSDEYRTQRIAEAYQHVLGRGPDSNGLAYWLSVTVRGGLPIDEVEHYFLRSDEYYASIGGSPEQFVEDVYQRMLARSATDTDQLYWAPIVLQYGREAVVWSIYNSPESSYRRVDAMYQKLLARDSDEGGRLYWGPRVIALGDNEIRAALVDSVEYAERARTRFPFS</sequence>
<dbReference type="AlphaFoldDB" id="A0A5C1Y3P0"/>
<dbReference type="KEGG" id="lyk:FLP23_00400"/>
<dbReference type="InterPro" id="IPR038255">
    <property type="entry name" value="PBS_linker_sf"/>
</dbReference>
<keyword evidence="3" id="KW-1185">Reference proteome</keyword>
<dbReference type="Gene3D" id="1.10.3130.20">
    <property type="entry name" value="Phycobilisome linker domain"/>
    <property type="match status" value="1"/>
</dbReference>
<gene>
    <name evidence="2" type="ORF">FLP23_00400</name>
</gene>
<dbReference type="Pfam" id="PF13946">
    <property type="entry name" value="DUF4214"/>
    <property type="match status" value="1"/>
</dbReference>
<organism evidence="2 3">
    <name type="scientific">Protaetiibacter larvae</name>
    <dbReference type="NCBI Taxonomy" id="2592654"/>
    <lineage>
        <taxon>Bacteria</taxon>
        <taxon>Bacillati</taxon>
        <taxon>Actinomycetota</taxon>
        <taxon>Actinomycetes</taxon>
        <taxon>Micrococcales</taxon>
        <taxon>Microbacteriaceae</taxon>
        <taxon>Protaetiibacter</taxon>
    </lineage>
</organism>
<feature type="domain" description="DUF4214" evidence="1">
    <location>
        <begin position="290"/>
        <end position="339"/>
    </location>
</feature>
<accession>A0A5C1Y3P0</accession>
<evidence type="ECO:0000313" key="3">
    <source>
        <dbReference type="Proteomes" id="UP000322159"/>
    </source>
</evidence>
<dbReference type="InterPro" id="IPR025282">
    <property type="entry name" value="DUF4214"/>
</dbReference>
<reference evidence="2 3" key="1">
    <citation type="submission" date="2019-09" db="EMBL/GenBank/DDBJ databases">
        <title>Genome sequencing of strain KACC 19322.</title>
        <authorList>
            <person name="Heo J."/>
            <person name="Kim S.-J."/>
            <person name="Kim J.-S."/>
            <person name="Hong S.-B."/>
            <person name="Kwon S.-W."/>
        </authorList>
    </citation>
    <scope>NUCLEOTIDE SEQUENCE [LARGE SCALE GENOMIC DNA]</scope>
    <source>
        <strain evidence="2 3">KACC 19322</strain>
    </source>
</reference>
<protein>
    <submittedName>
        <fullName evidence="2">DUF4214 domain-containing protein</fullName>
    </submittedName>
</protein>
<dbReference type="Proteomes" id="UP000322159">
    <property type="component" value="Chromosome"/>
</dbReference>
<name>A0A5C1Y3P0_9MICO</name>
<dbReference type="OrthoDB" id="9764271at2"/>
<evidence type="ECO:0000313" key="2">
    <source>
        <dbReference type="EMBL" id="QEO08623.1"/>
    </source>
</evidence>
<evidence type="ECO:0000259" key="1">
    <source>
        <dbReference type="Pfam" id="PF13946"/>
    </source>
</evidence>
<proteinExistence type="predicted"/>